<proteinExistence type="predicted"/>
<dbReference type="Proteomes" id="UP000254834">
    <property type="component" value="Chromosome"/>
</dbReference>
<name>A0A345ZCY1_9BACT</name>
<dbReference type="AlphaFoldDB" id="A0A345ZCY1"/>
<evidence type="ECO:0000313" key="1">
    <source>
        <dbReference type="EMBL" id="AXK61148.1"/>
    </source>
</evidence>
<protein>
    <submittedName>
        <fullName evidence="1">Uncharacterized protein</fullName>
    </submittedName>
</protein>
<accession>A0A345ZCY1</accession>
<evidence type="ECO:0000313" key="2">
    <source>
        <dbReference type="Proteomes" id="UP000254834"/>
    </source>
</evidence>
<keyword evidence="2" id="KW-1185">Reference proteome</keyword>
<dbReference type="EMBL" id="CP025544">
    <property type="protein sequence ID" value="AXK61148.1"/>
    <property type="molecule type" value="Genomic_DNA"/>
</dbReference>
<sequence length="217" mass="23923">MKKILLLVLIASHTHNIMPMLSAYVCCYSFGYPRPSGVSCCEVHCCCVGCEYWCPNQIPAVNNTDNDSISDISSCQDLEDITIDGIDAPHIGMSQERAYNGVVCVQPDAPASTSLTNNTTVGNRDTFLSEKVTQSMVVHSYSVAKSKSSSYNYSYHSESIETSNSYSKRTVEQVSTPYENTERRSAVVFVNEPDQQNRLGLQHYNSASGAPIIHKID</sequence>
<reference evidence="1 2" key="1">
    <citation type="submission" date="2017-12" db="EMBL/GenBank/DDBJ databases">
        <title>Chromulinavorax destructans is a abundant pathogen of dominant heterotrophic picoflagllates.</title>
        <authorList>
            <person name="Deeg C.M."/>
            <person name="Zimmer M."/>
            <person name="Suttle C.A."/>
        </authorList>
    </citation>
    <scope>NUCLEOTIDE SEQUENCE [LARGE SCALE GENOMIC DNA]</scope>
    <source>
        <strain evidence="1 2">SeV1</strain>
    </source>
</reference>
<gene>
    <name evidence="1" type="ORF">C0J27_05455</name>
</gene>
<dbReference type="KEGG" id="cdes:C0J27_05455"/>
<organism evidence="1 2">
    <name type="scientific">Candidatus Chromulinivorax destructor</name>
    <dbReference type="NCBI Taxonomy" id="2066483"/>
    <lineage>
        <taxon>Bacteria</taxon>
        <taxon>Candidatus Babelota</taxon>
        <taxon>Candidatus Babeliae</taxon>
        <taxon>Candidatus Babeliales</taxon>
        <taxon>Candidatus Chromulinivoraceae</taxon>
        <taxon>Candidatus Chromulinivorax</taxon>
    </lineage>
</organism>